<dbReference type="EMBL" id="OU503040">
    <property type="protein sequence ID" value="CAI9761896.1"/>
    <property type="molecule type" value="Genomic_DNA"/>
</dbReference>
<evidence type="ECO:0000313" key="2">
    <source>
        <dbReference type="EMBL" id="CAI9761896.1"/>
    </source>
</evidence>
<accession>A0AAD1Z2B8</accession>
<keyword evidence="3" id="KW-1185">Reference proteome</keyword>
<evidence type="ECO:0000256" key="1">
    <source>
        <dbReference type="SAM" id="MobiDB-lite"/>
    </source>
</evidence>
<protein>
    <submittedName>
        <fullName evidence="2">Uncharacterized protein</fullName>
    </submittedName>
</protein>
<feature type="region of interest" description="Disordered" evidence="1">
    <location>
        <begin position="155"/>
        <end position="177"/>
    </location>
</feature>
<proteinExistence type="predicted"/>
<name>A0AAD1Z2B8_9LAMI</name>
<dbReference type="AlphaFoldDB" id="A0AAD1Z2B8"/>
<gene>
    <name evidence="2" type="ORF">FPE_LOCUS9326</name>
</gene>
<evidence type="ECO:0000313" key="3">
    <source>
        <dbReference type="Proteomes" id="UP000834106"/>
    </source>
</evidence>
<organism evidence="2 3">
    <name type="scientific">Fraxinus pennsylvanica</name>
    <dbReference type="NCBI Taxonomy" id="56036"/>
    <lineage>
        <taxon>Eukaryota</taxon>
        <taxon>Viridiplantae</taxon>
        <taxon>Streptophyta</taxon>
        <taxon>Embryophyta</taxon>
        <taxon>Tracheophyta</taxon>
        <taxon>Spermatophyta</taxon>
        <taxon>Magnoliopsida</taxon>
        <taxon>eudicotyledons</taxon>
        <taxon>Gunneridae</taxon>
        <taxon>Pentapetalae</taxon>
        <taxon>asterids</taxon>
        <taxon>lamiids</taxon>
        <taxon>Lamiales</taxon>
        <taxon>Oleaceae</taxon>
        <taxon>Oleeae</taxon>
        <taxon>Fraxinus</taxon>
    </lineage>
</organism>
<reference evidence="2" key="1">
    <citation type="submission" date="2023-05" db="EMBL/GenBank/DDBJ databases">
        <authorList>
            <person name="Huff M."/>
        </authorList>
    </citation>
    <scope>NUCLEOTIDE SEQUENCE</scope>
</reference>
<sequence>MILHKLVAQCSEWPNIYSSCSVLCNVVNDLIFIGERHRRVRVVASPQLQLTAKNLVGSLIKLYITLGFWLNSSPTRSALILAGTGGAAGADPVKKDRKPGTLPCGSCSSRKRSSGALKAPCRQTIATPTMRAETRTVPTLVRKITTTVEAIKPTRVSRSENWRPKTVSGGSEAERKM</sequence>
<dbReference type="Proteomes" id="UP000834106">
    <property type="component" value="Chromosome 5"/>
</dbReference>